<dbReference type="InterPro" id="IPR036236">
    <property type="entry name" value="Znf_C2H2_sf"/>
</dbReference>
<dbReference type="GO" id="GO:0005634">
    <property type="term" value="C:nucleus"/>
    <property type="evidence" value="ECO:0007669"/>
    <property type="project" value="UniProtKB-SubCell"/>
</dbReference>
<keyword evidence="10" id="KW-1185">Reference proteome</keyword>
<dbReference type="Gene3D" id="3.30.160.60">
    <property type="entry name" value="Classic Zinc Finger"/>
    <property type="match status" value="4"/>
</dbReference>
<name>A0A7E4W1R9_PANRE</name>
<feature type="region of interest" description="Disordered" evidence="8">
    <location>
        <begin position="686"/>
        <end position="707"/>
    </location>
</feature>
<dbReference type="SMART" id="SM00355">
    <property type="entry name" value="ZnF_C2H2"/>
    <property type="match status" value="13"/>
</dbReference>
<feature type="region of interest" description="Disordered" evidence="8">
    <location>
        <begin position="154"/>
        <end position="193"/>
    </location>
</feature>
<comment type="subcellular location">
    <subcellularLocation>
        <location evidence="1">Nucleus</location>
    </subcellularLocation>
</comment>
<dbReference type="GO" id="GO:0000978">
    <property type="term" value="F:RNA polymerase II cis-regulatory region sequence-specific DNA binding"/>
    <property type="evidence" value="ECO:0007669"/>
    <property type="project" value="TreeGrafter"/>
</dbReference>
<dbReference type="AlphaFoldDB" id="A0A7E4W1R9"/>
<evidence type="ECO:0000313" key="10">
    <source>
        <dbReference type="Proteomes" id="UP000492821"/>
    </source>
</evidence>
<evidence type="ECO:0000259" key="9">
    <source>
        <dbReference type="PROSITE" id="PS50157"/>
    </source>
</evidence>
<reference evidence="10" key="1">
    <citation type="journal article" date="2013" name="Genetics">
        <title>The draft genome and transcriptome of Panagrellus redivivus are shaped by the harsh demands of a free-living lifestyle.</title>
        <authorList>
            <person name="Srinivasan J."/>
            <person name="Dillman A.R."/>
            <person name="Macchietto M.G."/>
            <person name="Heikkinen L."/>
            <person name="Lakso M."/>
            <person name="Fracchia K.M."/>
            <person name="Antoshechkin I."/>
            <person name="Mortazavi A."/>
            <person name="Wong G."/>
            <person name="Sternberg P.W."/>
        </authorList>
    </citation>
    <scope>NUCLEOTIDE SEQUENCE [LARGE SCALE GENOMIC DNA]</scope>
    <source>
        <strain evidence="10">MT8872</strain>
    </source>
</reference>
<feature type="domain" description="C2H2-type" evidence="9">
    <location>
        <begin position="601"/>
        <end position="628"/>
    </location>
</feature>
<dbReference type="InterPro" id="IPR013087">
    <property type="entry name" value="Znf_C2H2_type"/>
</dbReference>
<proteinExistence type="predicted"/>
<evidence type="ECO:0000256" key="3">
    <source>
        <dbReference type="ARBA" id="ARBA00022737"/>
    </source>
</evidence>
<accession>A0A7E4W1R9</accession>
<feature type="domain" description="C2H2-type" evidence="9">
    <location>
        <begin position="629"/>
        <end position="656"/>
    </location>
</feature>
<evidence type="ECO:0000256" key="4">
    <source>
        <dbReference type="ARBA" id="ARBA00022771"/>
    </source>
</evidence>
<keyword evidence="5" id="KW-0862">Zinc</keyword>
<feature type="compositionally biased region" description="Pro residues" evidence="8">
    <location>
        <begin position="162"/>
        <end position="174"/>
    </location>
</feature>
<feature type="compositionally biased region" description="Polar residues" evidence="8">
    <location>
        <begin position="183"/>
        <end position="192"/>
    </location>
</feature>
<keyword evidence="6" id="KW-0539">Nucleus</keyword>
<protein>
    <submittedName>
        <fullName evidence="11">C2H2-type domain-containing protein</fullName>
    </submittedName>
</protein>
<evidence type="ECO:0000256" key="1">
    <source>
        <dbReference type="ARBA" id="ARBA00004123"/>
    </source>
</evidence>
<dbReference type="PROSITE" id="PS50157">
    <property type="entry name" value="ZINC_FINGER_C2H2_2"/>
    <property type="match status" value="5"/>
</dbReference>
<evidence type="ECO:0000256" key="5">
    <source>
        <dbReference type="ARBA" id="ARBA00022833"/>
    </source>
</evidence>
<dbReference type="GO" id="GO:0008270">
    <property type="term" value="F:zinc ion binding"/>
    <property type="evidence" value="ECO:0007669"/>
    <property type="project" value="UniProtKB-KW"/>
</dbReference>
<dbReference type="SUPFAM" id="SSF57667">
    <property type="entry name" value="beta-beta-alpha zinc fingers"/>
    <property type="match status" value="4"/>
</dbReference>
<organism evidence="10 11">
    <name type="scientific">Panagrellus redivivus</name>
    <name type="common">Microworm</name>
    <dbReference type="NCBI Taxonomy" id="6233"/>
    <lineage>
        <taxon>Eukaryota</taxon>
        <taxon>Metazoa</taxon>
        <taxon>Ecdysozoa</taxon>
        <taxon>Nematoda</taxon>
        <taxon>Chromadorea</taxon>
        <taxon>Rhabditida</taxon>
        <taxon>Tylenchina</taxon>
        <taxon>Panagrolaimomorpha</taxon>
        <taxon>Panagrolaimoidea</taxon>
        <taxon>Panagrolaimidae</taxon>
        <taxon>Panagrellus</taxon>
    </lineage>
</organism>
<dbReference type="InterPro" id="IPR050527">
    <property type="entry name" value="Snail/Krueppel_Znf"/>
</dbReference>
<sequence>MMNTISVAALDLVLTNKASSNEPDIFRDRNPATLSLREGQHAIRRAAAREFHKYRYLFAHGMSTGTRNYRTLKQAALNDIRQTLLAMPITKWVKGENWSTHQLWEFFCNMKKDVARRLNSPNNNGELVVKDYDHHIIELLRPKHDLLKKLANSSKAISNPPSNSPPINQDPPTPSQLGKRPHSSTPPTQPSVTEFKCSQCDTVLPSLIAFVSHMKVHHLRTSPSDDVAIHQCQICKAVFPTPAAKITHAMEHFVSTNTQWTCQPCGKTFESAKDYRQHHATIHTEVLQRCRLCMKVFTQATSYNEHMLLHAVQEHRYSCISCKQNDRNLQFDSQELLEAHVQLVHDRPDSANSVISNFMSMLPAPSPVKVSRMENANASNQLQIVPSVMFSYGNTKALKCFVCDKDCPNENALDEHRLRHHCKVPKGNRCAICRSILTSVEACVLHAQQHADGISDMSCVICRQTIRNENQLKLHAEYHLDDSSTMAASPSASDSNATKCSLCQEQVPNTEFAVHFLNHASTGTFETGITNQGKESESATSTPVPVSDDSSTTTATTSFVCHCGQQFEDESELTTHALEHLSEALPGGKVLSSSEINPTLYDCRHCFKRFPSLSALQGHSHVHMNSKLFKCAKCSMNFSSAAKLQQHKIKHKNRSDVKCRICDARFSSASELDFHRLVHETNITANSTMNNNSEPKPLLTLPEALEA</sequence>
<dbReference type="PROSITE" id="PS00028">
    <property type="entry name" value="ZINC_FINGER_C2H2_1"/>
    <property type="match status" value="8"/>
</dbReference>
<evidence type="ECO:0000256" key="8">
    <source>
        <dbReference type="SAM" id="MobiDB-lite"/>
    </source>
</evidence>
<dbReference type="PANTHER" id="PTHR24388:SF54">
    <property type="entry name" value="PROTEIN ESCARGOT"/>
    <property type="match status" value="1"/>
</dbReference>
<dbReference type="WBParaSite" id="Pan_g6392.t1">
    <property type="protein sequence ID" value="Pan_g6392.t1"/>
    <property type="gene ID" value="Pan_g6392"/>
</dbReference>
<evidence type="ECO:0000256" key="6">
    <source>
        <dbReference type="ARBA" id="ARBA00023242"/>
    </source>
</evidence>
<feature type="domain" description="C2H2-type" evidence="9">
    <location>
        <begin position="657"/>
        <end position="679"/>
    </location>
</feature>
<feature type="domain" description="C2H2-type" evidence="9">
    <location>
        <begin position="288"/>
        <end position="315"/>
    </location>
</feature>
<dbReference type="Proteomes" id="UP000492821">
    <property type="component" value="Unassembled WGS sequence"/>
</dbReference>
<evidence type="ECO:0000256" key="2">
    <source>
        <dbReference type="ARBA" id="ARBA00022723"/>
    </source>
</evidence>
<feature type="domain" description="C2H2-type" evidence="9">
    <location>
        <begin position="260"/>
        <end position="284"/>
    </location>
</feature>
<keyword evidence="4 7" id="KW-0863">Zinc-finger</keyword>
<evidence type="ECO:0000256" key="7">
    <source>
        <dbReference type="PROSITE-ProRule" id="PRU00042"/>
    </source>
</evidence>
<feature type="compositionally biased region" description="Low complexity" evidence="8">
    <location>
        <begin position="540"/>
        <end position="551"/>
    </location>
</feature>
<reference evidence="11" key="2">
    <citation type="submission" date="2020-10" db="UniProtKB">
        <authorList>
            <consortium name="WormBaseParasite"/>
        </authorList>
    </citation>
    <scope>IDENTIFICATION</scope>
</reference>
<dbReference type="PANTHER" id="PTHR24388">
    <property type="entry name" value="ZINC FINGER PROTEIN"/>
    <property type="match status" value="1"/>
</dbReference>
<feature type="region of interest" description="Disordered" evidence="8">
    <location>
        <begin position="528"/>
        <end position="551"/>
    </location>
</feature>
<evidence type="ECO:0000313" key="11">
    <source>
        <dbReference type="WBParaSite" id="Pan_g6392.t1"/>
    </source>
</evidence>
<keyword evidence="2" id="KW-0479">Metal-binding</keyword>
<keyword evidence="3" id="KW-0677">Repeat</keyword>
<dbReference type="GO" id="GO:0000981">
    <property type="term" value="F:DNA-binding transcription factor activity, RNA polymerase II-specific"/>
    <property type="evidence" value="ECO:0007669"/>
    <property type="project" value="TreeGrafter"/>
</dbReference>